<gene>
    <name evidence="2" type="ORF">RR48_01351</name>
</gene>
<dbReference type="AlphaFoldDB" id="A0A0N1PH26"/>
<dbReference type="InParanoid" id="A0A0N1PH26"/>
<dbReference type="InterPro" id="IPR014885">
    <property type="entry name" value="VASP_tetra"/>
</dbReference>
<feature type="domain" description="VASP tetramerisation" evidence="1">
    <location>
        <begin position="19"/>
        <end position="45"/>
    </location>
</feature>
<sequence length="46" mass="5171">MYDVQQVNGGGEGGCVSAAEWDAFKQDVLREMRTQLNQIKKEILDV</sequence>
<keyword evidence="3" id="KW-1185">Reference proteome</keyword>
<organism evidence="2 3">
    <name type="scientific">Papilio machaon</name>
    <name type="common">Old World swallowtail butterfly</name>
    <dbReference type="NCBI Taxonomy" id="76193"/>
    <lineage>
        <taxon>Eukaryota</taxon>
        <taxon>Metazoa</taxon>
        <taxon>Ecdysozoa</taxon>
        <taxon>Arthropoda</taxon>
        <taxon>Hexapoda</taxon>
        <taxon>Insecta</taxon>
        <taxon>Pterygota</taxon>
        <taxon>Neoptera</taxon>
        <taxon>Endopterygota</taxon>
        <taxon>Lepidoptera</taxon>
        <taxon>Glossata</taxon>
        <taxon>Ditrysia</taxon>
        <taxon>Papilionoidea</taxon>
        <taxon>Papilionidae</taxon>
        <taxon>Papilioninae</taxon>
        <taxon>Papilio</taxon>
    </lineage>
</organism>
<proteinExistence type="predicted"/>
<dbReference type="Gene3D" id="1.20.5.1160">
    <property type="entry name" value="Vasodilator-stimulated phosphoprotein"/>
    <property type="match status" value="1"/>
</dbReference>
<dbReference type="STRING" id="76193.A0A0N1PH26"/>
<dbReference type="Proteomes" id="UP000053240">
    <property type="component" value="Unassembled WGS sequence"/>
</dbReference>
<name>A0A0N1PH26_PAPMA</name>
<reference evidence="2 3" key="1">
    <citation type="journal article" date="2015" name="Nat. Commun.">
        <title>Outbred genome sequencing and CRISPR/Cas9 gene editing in butterflies.</title>
        <authorList>
            <person name="Li X."/>
            <person name="Fan D."/>
            <person name="Zhang W."/>
            <person name="Liu G."/>
            <person name="Zhang L."/>
            <person name="Zhao L."/>
            <person name="Fang X."/>
            <person name="Chen L."/>
            <person name="Dong Y."/>
            <person name="Chen Y."/>
            <person name="Ding Y."/>
            <person name="Zhao R."/>
            <person name="Feng M."/>
            <person name="Zhu Y."/>
            <person name="Feng Y."/>
            <person name="Jiang X."/>
            <person name="Zhu D."/>
            <person name="Xiang H."/>
            <person name="Feng X."/>
            <person name="Li S."/>
            <person name="Wang J."/>
            <person name="Zhang G."/>
            <person name="Kronforst M.R."/>
            <person name="Wang W."/>
        </authorList>
    </citation>
    <scope>NUCLEOTIDE SEQUENCE [LARGE SCALE GENOMIC DNA]</scope>
    <source>
        <strain evidence="2">Ya'a_city_454_Pm</strain>
        <tissue evidence="2">Whole body</tissue>
    </source>
</reference>
<protein>
    <recommendedName>
        <fullName evidence="1">VASP tetramerisation domain-containing protein</fullName>
    </recommendedName>
</protein>
<evidence type="ECO:0000313" key="2">
    <source>
        <dbReference type="EMBL" id="KPJ17573.1"/>
    </source>
</evidence>
<dbReference type="SUPFAM" id="SSF118370">
    <property type="entry name" value="Vasodilator-stimulated phosphoprotein, VASP, tetramerisation domain"/>
    <property type="match status" value="1"/>
</dbReference>
<dbReference type="Pfam" id="PF08776">
    <property type="entry name" value="VASP_tetra"/>
    <property type="match status" value="1"/>
</dbReference>
<dbReference type="EMBL" id="KQ460128">
    <property type="protein sequence ID" value="KPJ17573.1"/>
    <property type="molecule type" value="Genomic_DNA"/>
</dbReference>
<accession>A0A0N1PH26</accession>
<evidence type="ECO:0000259" key="1">
    <source>
        <dbReference type="Pfam" id="PF08776"/>
    </source>
</evidence>
<dbReference type="InterPro" id="IPR038023">
    <property type="entry name" value="VASP_sf"/>
</dbReference>
<evidence type="ECO:0000313" key="3">
    <source>
        <dbReference type="Proteomes" id="UP000053240"/>
    </source>
</evidence>